<evidence type="ECO:0000313" key="2">
    <source>
        <dbReference type="EMBL" id="MBP1922690.1"/>
    </source>
</evidence>
<dbReference type="EMBL" id="JAGGKQ010000010">
    <property type="protein sequence ID" value="MBP1922690.1"/>
    <property type="molecule type" value="Genomic_DNA"/>
</dbReference>
<sequence>MSKSTKIVLGTVGVSAALSVLIILSYVFGTSA</sequence>
<gene>
    <name evidence="2" type="ORF">J2751_001703</name>
</gene>
<keyword evidence="3" id="KW-1185">Reference proteome</keyword>
<evidence type="ECO:0000313" key="3">
    <source>
        <dbReference type="Proteomes" id="UP000823588"/>
    </source>
</evidence>
<comment type="caution">
    <text evidence="2">The sequence shown here is derived from an EMBL/GenBank/DDBJ whole genome shotgun (WGS) entry which is preliminary data.</text>
</comment>
<feature type="transmembrane region" description="Helical" evidence="1">
    <location>
        <begin position="7"/>
        <end position="28"/>
    </location>
</feature>
<dbReference type="InterPro" id="IPR056399">
    <property type="entry name" value="Microp_archaea"/>
</dbReference>
<proteinExistence type="predicted"/>
<reference evidence="2" key="1">
    <citation type="submission" date="2021-03" db="EMBL/GenBank/DDBJ databases">
        <title>Genomic Encyclopedia of Type Strains, Phase IV (KMG-IV): sequencing the most valuable type-strain genomes for metagenomic binning, comparative biology and taxonomic classification.</title>
        <authorList>
            <person name="Goeker M."/>
        </authorList>
    </citation>
    <scope>NUCLEOTIDE SEQUENCE</scope>
    <source>
        <strain evidence="2">DSM 23564</strain>
    </source>
</reference>
<name>A0A8T4GGC0_9EURY</name>
<keyword evidence="1" id="KW-0472">Membrane</keyword>
<dbReference type="Pfam" id="PF24004">
    <property type="entry name" value="Microp_archaea"/>
    <property type="match status" value="1"/>
</dbReference>
<keyword evidence="1" id="KW-0812">Transmembrane</keyword>
<dbReference type="AlphaFoldDB" id="A0A8T4GGC0"/>
<accession>A0A8T4GGC0</accession>
<evidence type="ECO:0000256" key="1">
    <source>
        <dbReference type="SAM" id="Phobius"/>
    </source>
</evidence>
<dbReference type="Proteomes" id="UP000823588">
    <property type="component" value="Unassembled WGS sequence"/>
</dbReference>
<protein>
    <submittedName>
        <fullName evidence="2">Uncharacterized protein</fullName>
    </submittedName>
</protein>
<organism evidence="2 3">
    <name type="scientific">Halorubrum alkaliphilum</name>
    <dbReference type="NCBI Taxonomy" id="261290"/>
    <lineage>
        <taxon>Archaea</taxon>
        <taxon>Methanobacteriati</taxon>
        <taxon>Methanobacteriota</taxon>
        <taxon>Stenosarchaea group</taxon>
        <taxon>Halobacteria</taxon>
        <taxon>Halobacteriales</taxon>
        <taxon>Haloferacaceae</taxon>
        <taxon>Halorubrum</taxon>
    </lineage>
</organism>
<keyword evidence="1" id="KW-1133">Transmembrane helix</keyword>